<feature type="compositionally biased region" description="Basic residues" evidence="1">
    <location>
        <begin position="1"/>
        <end position="12"/>
    </location>
</feature>
<evidence type="ECO:0000256" key="1">
    <source>
        <dbReference type="SAM" id="MobiDB-lite"/>
    </source>
</evidence>
<evidence type="ECO:0000313" key="2">
    <source>
        <dbReference type="EMBL" id="MEQ2292313.1"/>
    </source>
</evidence>
<keyword evidence="3" id="KW-1185">Reference proteome</keyword>
<name>A0ABV0YEZ0_9TELE</name>
<comment type="caution">
    <text evidence="2">The sequence shown here is derived from an EMBL/GenBank/DDBJ whole genome shotgun (WGS) entry which is preliminary data.</text>
</comment>
<dbReference type="EMBL" id="JAHRIP010030133">
    <property type="protein sequence ID" value="MEQ2292313.1"/>
    <property type="molecule type" value="Genomic_DNA"/>
</dbReference>
<feature type="region of interest" description="Disordered" evidence="1">
    <location>
        <begin position="1"/>
        <end position="40"/>
    </location>
</feature>
<gene>
    <name evidence="2" type="ORF">AMECASPLE_021911</name>
</gene>
<proteinExistence type="predicted"/>
<reference evidence="2 3" key="1">
    <citation type="submission" date="2021-06" db="EMBL/GenBank/DDBJ databases">
        <authorList>
            <person name="Palmer J.M."/>
        </authorList>
    </citation>
    <scope>NUCLEOTIDE SEQUENCE [LARGE SCALE GENOMIC DNA]</scope>
    <source>
        <strain evidence="2 3">AS_MEX2019</strain>
        <tissue evidence="2">Muscle</tissue>
    </source>
</reference>
<organism evidence="2 3">
    <name type="scientific">Ameca splendens</name>
    <dbReference type="NCBI Taxonomy" id="208324"/>
    <lineage>
        <taxon>Eukaryota</taxon>
        <taxon>Metazoa</taxon>
        <taxon>Chordata</taxon>
        <taxon>Craniata</taxon>
        <taxon>Vertebrata</taxon>
        <taxon>Euteleostomi</taxon>
        <taxon>Actinopterygii</taxon>
        <taxon>Neopterygii</taxon>
        <taxon>Teleostei</taxon>
        <taxon>Neoteleostei</taxon>
        <taxon>Acanthomorphata</taxon>
        <taxon>Ovalentaria</taxon>
        <taxon>Atherinomorphae</taxon>
        <taxon>Cyprinodontiformes</taxon>
        <taxon>Goodeidae</taxon>
        <taxon>Ameca</taxon>
    </lineage>
</organism>
<evidence type="ECO:0000313" key="3">
    <source>
        <dbReference type="Proteomes" id="UP001469553"/>
    </source>
</evidence>
<protein>
    <submittedName>
        <fullName evidence="2">Uncharacterized protein</fullName>
    </submittedName>
</protein>
<feature type="compositionally biased region" description="Polar residues" evidence="1">
    <location>
        <begin position="27"/>
        <end position="40"/>
    </location>
</feature>
<sequence length="87" mass="9716">MLRHQASQRKRKETTTACRTHPAKLLQSGSTNSPPVKPQSLQLEDPVTMLLLSGFLSCLTIALHKSVETLPWSRCCAHLRVERNAPL</sequence>
<dbReference type="Proteomes" id="UP001469553">
    <property type="component" value="Unassembled WGS sequence"/>
</dbReference>
<accession>A0ABV0YEZ0</accession>